<feature type="active site" description="Proton acceptor" evidence="6">
    <location>
        <position position="218"/>
    </location>
</feature>
<feature type="cross-link" description="Glycyl lysine isopeptide (Lys-Gly) (interchain with G-Cter in SUMO2)" evidence="8">
    <location>
        <position position="220"/>
    </location>
</feature>
<evidence type="ECO:0000256" key="9">
    <source>
        <dbReference type="SAM" id="MobiDB-lite"/>
    </source>
</evidence>
<dbReference type="Proteomes" id="UP001054857">
    <property type="component" value="Unassembled WGS sequence"/>
</dbReference>
<dbReference type="EMBL" id="BMAR01000023">
    <property type="protein sequence ID" value="GFR48358.1"/>
    <property type="molecule type" value="Genomic_DNA"/>
</dbReference>
<evidence type="ECO:0000313" key="11">
    <source>
        <dbReference type="EMBL" id="GFR48358.1"/>
    </source>
</evidence>
<feature type="binding site" evidence="7">
    <location>
        <begin position="171"/>
        <end position="173"/>
    </location>
    <ligand>
        <name>ATP</name>
        <dbReference type="ChEBI" id="CHEBI:30616"/>
    </ligand>
</feature>
<evidence type="ECO:0000256" key="5">
    <source>
        <dbReference type="ARBA" id="ARBA00022840"/>
    </source>
</evidence>
<evidence type="ECO:0000256" key="1">
    <source>
        <dbReference type="ARBA" id="ARBA00022527"/>
    </source>
</evidence>
<reference evidence="11 12" key="1">
    <citation type="journal article" date="2021" name="Sci. Rep.">
        <title>Genome sequencing of the multicellular alga Astrephomene provides insights into convergent evolution of germ-soma differentiation.</title>
        <authorList>
            <person name="Yamashita S."/>
            <person name="Yamamoto K."/>
            <person name="Matsuzaki R."/>
            <person name="Suzuki S."/>
            <person name="Yamaguchi H."/>
            <person name="Hirooka S."/>
            <person name="Minakuchi Y."/>
            <person name="Miyagishima S."/>
            <person name="Kawachi M."/>
            <person name="Toyoda A."/>
            <person name="Nozaki H."/>
        </authorList>
    </citation>
    <scope>NUCLEOTIDE SEQUENCE [LARGE SCALE GENOMIC DNA]</scope>
    <source>
        <strain evidence="11 12">NIES-4017</strain>
    </source>
</reference>
<evidence type="ECO:0000256" key="8">
    <source>
        <dbReference type="PIRSR" id="PIRSR630616-3"/>
    </source>
</evidence>
<dbReference type="InterPro" id="IPR000719">
    <property type="entry name" value="Prot_kinase_dom"/>
</dbReference>
<keyword evidence="3 7" id="KW-0547">Nucleotide-binding</keyword>
<dbReference type="Pfam" id="PF00069">
    <property type="entry name" value="Pkinase"/>
    <property type="match status" value="1"/>
</dbReference>
<feature type="binding site" evidence="7">
    <location>
        <position position="123"/>
    </location>
    <ligand>
        <name>ATP</name>
        <dbReference type="ChEBI" id="CHEBI:30616"/>
    </ligand>
</feature>
<dbReference type="Gene3D" id="1.10.510.10">
    <property type="entry name" value="Transferase(Phosphotransferase) domain 1"/>
    <property type="match status" value="1"/>
</dbReference>
<dbReference type="InterPro" id="IPR011009">
    <property type="entry name" value="Kinase-like_dom_sf"/>
</dbReference>
<dbReference type="PROSITE" id="PS50011">
    <property type="entry name" value="PROTEIN_KINASE_DOM"/>
    <property type="match status" value="1"/>
</dbReference>
<evidence type="ECO:0000256" key="2">
    <source>
        <dbReference type="ARBA" id="ARBA00022679"/>
    </source>
</evidence>
<keyword evidence="5 7" id="KW-0067">ATP-binding</keyword>
<feature type="region of interest" description="Disordered" evidence="9">
    <location>
        <begin position="1"/>
        <end position="45"/>
    </location>
</feature>
<feature type="domain" description="Protein kinase" evidence="10">
    <location>
        <begin position="94"/>
        <end position="361"/>
    </location>
</feature>
<evidence type="ECO:0000256" key="4">
    <source>
        <dbReference type="ARBA" id="ARBA00022777"/>
    </source>
</evidence>
<keyword evidence="12" id="KW-1185">Reference proteome</keyword>
<keyword evidence="4" id="KW-0418">Kinase</keyword>
<dbReference type="AlphaFoldDB" id="A0AAD3DV10"/>
<dbReference type="FunFam" id="1.10.510.10:FF:000813">
    <property type="entry name" value="Aurora-like kinase"/>
    <property type="match status" value="1"/>
</dbReference>
<keyword evidence="2" id="KW-0808">Transferase</keyword>
<sequence>PSSSSSSSLVPSLPDASPGGGAAQSGGQQAGQAGEGQQGGQQEPHHLTLSDLLSLPAAPPPFVPLCRPVGDSLLHVWCGVARSMQRDSWSREDYLVTRQLHRGYSSEVFQAVCRASGLHVALKCYSLGRLSEFLTHQVMREVRVHSRLEHPNVVQLLAAFKEDKTLVLVLEWAGGGSLAQARLKLGSRMREVQAVGLVLAPLLRALQYLHGRSIVHRDIKPGNLLFSPDWRLKLCDFGVSICAAEERPVTRAGSRDYMAPEVQACPLKNTSSDNKDDDTFSYTPACDVWSVGVLAYELLVGFAPFSGGLASKHPQQQQQQHRRLAFPSSVSAAARAFVNACLQLRPEDRPTVHELLQHPWLKALERPLRSDSISRERLAASSVGVRLG</sequence>
<name>A0AAD3DV10_9CHLO</name>
<organism evidence="11 12">
    <name type="scientific">Astrephomene gubernaculifera</name>
    <dbReference type="NCBI Taxonomy" id="47775"/>
    <lineage>
        <taxon>Eukaryota</taxon>
        <taxon>Viridiplantae</taxon>
        <taxon>Chlorophyta</taxon>
        <taxon>core chlorophytes</taxon>
        <taxon>Chlorophyceae</taxon>
        <taxon>CS clade</taxon>
        <taxon>Chlamydomonadales</taxon>
        <taxon>Astrephomenaceae</taxon>
        <taxon>Astrephomene</taxon>
    </lineage>
</organism>
<keyword evidence="1" id="KW-0723">Serine/threonine-protein kinase</keyword>
<dbReference type="SUPFAM" id="SSF56112">
    <property type="entry name" value="Protein kinase-like (PK-like)"/>
    <property type="match status" value="1"/>
</dbReference>
<evidence type="ECO:0000259" key="10">
    <source>
        <dbReference type="PROSITE" id="PS50011"/>
    </source>
</evidence>
<proteinExistence type="predicted"/>
<dbReference type="SMART" id="SM00220">
    <property type="entry name" value="S_TKc"/>
    <property type="match status" value="1"/>
</dbReference>
<evidence type="ECO:0000313" key="12">
    <source>
        <dbReference type="Proteomes" id="UP001054857"/>
    </source>
</evidence>
<dbReference type="InterPro" id="IPR008271">
    <property type="entry name" value="Ser/Thr_kinase_AS"/>
</dbReference>
<dbReference type="GO" id="GO:0004674">
    <property type="term" value="F:protein serine/threonine kinase activity"/>
    <property type="evidence" value="ECO:0007669"/>
    <property type="project" value="UniProtKB-KW"/>
</dbReference>
<feature type="binding site" evidence="7">
    <location>
        <position position="236"/>
    </location>
    <ligand>
        <name>ATP</name>
        <dbReference type="ChEBI" id="CHEBI:30616"/>
    </ligand>
</feature>
<comment type="caution">
    <text evidence="11">The sequence shown here is derived from an EMBL/GenBank/DDBJ whole genome shotgun (WGS) entry which is preliminary data.</text>
</comment>
<evidence type="ECO:0000256" key="6">
    <source>
        <dbReference type="PIRSR" id="PIRSR630616-1"/>
    </source>
</evidence>
<accession>A0AAD3DV10</accession>
<dbReference type="InterPro" id="IPR030616">
    <property type="entry name" value="Aur-like"/>
</dbReference>
<dbReference type="PROSITE" id="PS00108">
    <property type="entry name" value="PROTEIN_KINASE_ST"/>
    <property type="match status" value="1"/>
</dbReference>
<evidence type="ECO:0000256" key="7">
    <source>
        <dbReference type="PIRSR" id="PIRSR630616-2"/>
    </source>
</evidence>
<gene>
    <name evidence="11" type="ORF">Agub_g10247</name>
</gene>
<protein>
    <recommendedName>
        <fullName evidence="10">Protein kinase domain-containing protein</fullName>
    </recommendedName>
</protein>
<dbReference type="GO" id="GO:0005524">
    <property type="term" value="F:ATP binding"/>
    <property type="evidence" value="ECO:0007669"/>
    <property type="project" value="UniProtKB-KW"/>
</dbReference>
<feature type="compositionally biased region" description="Low complexity" evidence="9">
    <location>
        <begin position="1"/>
        <end position="17"/>
    </location>
</feature>
<dbReference type="PANTHER" id="PTHR24350">
    <property type="entry name" value="SERINE/THREONINE-PROTEIN KINASE IAL-RELATED"/>
    <property type="match status" value="1"/>
</dbReference>
<feature type="non-terminal residue" evidence="11">
    <location>
        <position position="1"/>
    </location>
</feature>
<evidence type="ECO:0000256" key="3">
    <source>
        <dbReference type="ARBA" id="ARBA00022741"/>
    </source>
</evidence>